<dbReference type="InterPro" id="IPR036366">
    <property type="entry name" value="PGBDSf"/>
</dbReference>
<dbReference type="Pfam" id="PF01471">
    <property type="entry name" value="PG_binding_1"/>
    <property type="match status" value="1"/>
</dbReference>
<evidence type="ECO:0000313" key="4">
    <source>
        <dbReference type="EMBL" id="NDW45805.1"/>
    </source>
</evidence>
<dbReference type="InterPro" id="IPR031304">
    <property type="entry name" value="SLT_2"/>
</dbReference>
<sequence>MKPLTLTLAICLGAPALAEAPLVLAVASSARPVSRPEMTTPATADIEARFQLWLTEFRTRALAQGVSAKALDAALPGLTYDAEVVRRDRNQAEFTKTVWDYLDTAVSSARIDAGQKAIARHAALFDRIEAQWGVDRHVIAAIWGLESAYGLVRGNDSTLKSLASLAFDTRRPEFFGEQFLTALQILDAGEVRLTDMRGSWAGAMGHTQFMPTSYRDHAVDFDGDGRRNIWSDDPADALASTAAYLKANGWVTGQPWGVEVTLPQGFDLASARRELTRMPSEWAALGVRDSNSKPVPDHGPASILLPGGGTGPVFMIFDNFAVLETYNTADAYVIGVGHLGDRIAGRGPIRGDWPRQDRALTFDERIELQERLTAAGFDTQKIDAKIGPLTINAVRDYQLSLGIMPDGYASLRVLERLRQAQ</sequence>
<dbReference type="Gene3D" id="1.10.530.10">
    <property type="match status" value="1"/>
</dbReference>
<organism evidence="4">
    <name type="scientific">Ruegeria sp. PrR005</name>
    <dbReference type="NCBI Taxonomy" id="2706882"/>
    <lineage>
        <taxon>Bacteria</taxon>
        <taxon>Pseudomonadati</taxon>
        <taxon>Pseudomonadota</taxon>
        <taxon>Alphaproteobacteria</taxon>
        <taxon>Rhodobacterales</taxon>
        <taxon>Roseobacteraceae</taxon>
        <taxon>Ruegeria</taxon>
    </lineage>
</organism>
<dbReference type="NCBIfam" id="TIGR02283">
    <property type="entry name" value="MltB_2"/>
    <property type="match status" value="1"/>
</dbReference>
<evidence type="ECO:0000259" key="3">
    <source>
        <dbReference type="Pfam" id="PF13406"/>
    </source>
</evidence>
<dbReference type="InterPro" id="IPR011970">
    <property type="entry name" value="MltB_2"/>
</dbReference>
<dbReference type="InterPro" id="IPR036365">
    <property type="entry name" value="PGBD-like_sf"/>
</dbReference>
<reference evidence="4" key="1">
    <citation type="submission" date="2020-02" db="EMBL/GenBank/DDBJ databases">
        <title>Delineation of the pyrene-degrading pathway in Roseobacter clade bacteria by genomic analysis.</title>
        <authorList>
            <person name="Zhou H."/>
            <person name="Wang H."/>
        </authorList>
    </citation>
    <scope>NUCLEOTIDE SEQUENCE</scope>
    <source>
        <strain evidence="4">PrR005</strain>
    </source>
</reference>
<dbReference type="FunFam" id="1.10.8.350:FF:000001">
    <property type="entry name" value="Lytic murein transglycosylase B"/>
    <property type="match status" value="1"/>
</dbReference>
<dbReference type="InterPro" id="IPR023346">
    <property type="entry name" value="Lysozyme-like_dom_sf"/>
</dbReference>
<comment type="caution">
    <text evidence="4">The sequence shown here is derived from an EMBL/GenBank/DDBJ whole genome shotgun (WGS) entry which is preliminary data.</text>
</comment>
<dbReference type="InterPro" id="IPR043426">
    <property type="entry name" value="MltB-like"/>
</dbReference>
<keyword evidence="1" id="KW-0732">Signal</keyword>
<feature type="chain" id="PRO_5025543486" evidence="1">
    <location>
        <begin position="19"/>
        <end position="421"/>
    </location>
</feature>
<feature type="domain" description="Peptidoglycan binding-like" evidence="2">
    <location>
        <begin position="364"/>
        <end position="417"/>
    </location>
</feature>
<dbReference type="GO" id="GO:0008933">
    <property type="term" value="F:peptidoglycan lytic transglycosylase activity"/>
    <property type="evidence" value="ECO:0007669"/>
    <property type="project" value="TreeGrafter"/>
</dbReference>
<dbReference type="EMBL" id="JAAGOX010000022">
    <property type="protein sequence ID" value="NDW45805.1"/>
    <property type="molecule type" value="Genomic_DNA"/>
</dbReference>
<dbReference type="PANTHER" id="PTHR30163">
    <property type="entry name" value="MEMBRANE-BOUND LYTIC MUREIN TRANSGLYCOSYLASE B"/>
    <property type="match status" value="1"/>
</dbReference>
<name>A0A6B2NV79_9RHOB</name>
<dbReference type="CDD" id="cd13399">
    <property type="entry name" value="Slt35-like"/>
    <property type="match status" value="1"/>
</dbReference>
<evidence type="ECO:0000259" key="2">
    <source>
        <dbReference type="Pfam" id="PF01471"/>
    </source>
</evidence>
<dbReference type="RefSeq" id="WP_164130309.1">
    <property type="nucleotide sequence ID" value="NZ_JAAGOX010000022.1"/>
</dbReference>
<protein>
    <submittedName>
        <fullName evidence="4">Lytic murein transglycosylase</fullName>
    </submittedName>
</protein>
<gene>
    <name evidence="4" type="ORF">G0P99_12635</name>
</gene>
<evidence type="ECO:0000256" key="1">
    <source>
        <dbReference type="SAM" id="SignalP"/>
    </source>
</evidence>
<dbReference type="Gene3D" id="1.10.101.10">
    <property type="entry name" value="PGBD-like superfamily/PGBD"/>
    <property type="match status" value="1"/>
</dbReference>
<dbReference type="PANTHER" id="PTHR30163:SF8">
    <property type="entry name" value="LYTIC MUREIN TRANSGLYCOSYLASE"/>
    <property type="match status" value="1"/>
</dbReference>
<feature type="signal peptide" evidence="1">
    <location>
        <begin position="1"/>
        <end position="18"/>
    </location>
</feature>
<dbReference type="AlphaFoldDB" id="A0A6B2NV79"/>
<accession>A0A6B2NV79</accession>
<dbReference type="GO" id="GO:0009253">
    <property type="term" value="P:peptidoglycan catabolic process"/>
    <property type="evidence" value="ECO:0007669"/>
    <property type="project" value="TreeGrafter"/>
</dbReference>
<proteinExistence type="predicted"/>
<dbReference type="SUPFAM" id="SSF47090">
    <property type="entry name" value="PGBD-like"/>
    <property type="match status" value="1"/>
</dbReference>
<dbReference type="Gene3D" id="1.10.8.350">
    <property type="entry name" value="Bacterial muramidase"/>
    <property type="match status" value="1"/>
</dbReference>
<dbReference type="SUPFAM" id="SSF53955">
    <property type="entry name" value="Lysozyme-like"/>
    <property type="match status" value="1"/>
</dbReference>
<feature type="domain" description="Transglycosylase SLT" evidence="3">
    <location>
        <begin position="50"/>
        <end position="341"/>
    </location>
</feature>
<dbReference type="Pfam" id="PF13406">
    <property type="entry name" value="SLT_2"/>
    <property type="match status" value="1"/>
</dbReference>
<dbReference type="InterPro" id="IPR002477">
    <property type="entry name" value="Peptidoglycan-bd-like"/>
</dbReference>